<dbReference type="Gene3D" id="2.40.30.170">
    <property type="match status" value="1"/>
</dbReference>
<keyword evidence="2 7" id="KW-0812">Transmembrane</keyword>
<reference evidence="10" key="1">
    <citation type="submission" date="2011-01" db="EMBL/GenBank/DDBJ databases">
        <title>Complete sequence of plasmid3 of Acidobacterium sp. MP5ACTX9.</title>
        <authorList>
            <consortium name="US DOE Joint Genome Institute"/>
            <person name="Lucas S."/>
            <person name="Copeland A."/>
            <person name="Lapidus A."/>
            <person name="Cheng J.-F."/>
            <person name="Goodwin L."/>
            <person name="Pitluck S."/>
            <person name="Teshima H."/>
            <person name="Detter J.C."/>
            <person name="Han C."/>
            <person name="Tapia R."/>
            <person name="Land M."/>
            <person name="Hauser L."/>
            <person name="Kyrpides N."/>
            <person name="Ivanova N."/>
            <person name="Ovchinnikova G."/>
            <person name="Pagani I."/>
            <person name="Rawat S.R."/>
            <person name="Mannisto M."/>
            <person name="Haggblom M.M."/>
            <person name="Woyke T."/>
        </authorList>
    </citation>
    <scope>NUCLEOTIDE SEQUENCE [LARGE SCALE GENOMIC DNA]</scope>
    <source>
        <strain evidence="10">MP5ACTX9</strain>
        <plasmid evidence="10">Plasmid pACIX903</plasmid>
    </source>
</reference>
<dbReference type="HOGENOM" id="CLU_018816_15_1_0"/>
<feature type="domain" description="Multidrug resistance protein MdtA-like barrel-sandwich hybrid" evidence="8">
    <location>
        <begin position="186"/>
        <end position="427"/>
    </location>
</feature>
<dbReference type="Pfam" id="PF25917">
    <property type="entry name" value="BSH_RND"/>
    <property type="match status" value="1"/>
</dbReference>
<dbReference type="RefSeq" id="WP_013573005.1">
    <property type="nucleotide sequence ID" value="NC_015058.1"/>
</dbReference>
<dbReference type="OrthoDB" id="9811754at2"/>
<sequence>MADQQPPELPQLPQIPTDHLLPSEAGESHPMMDAALSTGHSAGHIAEPHADLALRMLYDEQTRLRTELNDLRRKSEEKKDDKKKGEKKDDQVGDDKEEEEGGDDKKDGEKKDGDDKKEEKPPLKERVHEVEKKTKGWTRQHPIATVAIIAGVIILIIATILLVHYLDSYESTDDAFIDGHTDPISFRISGIVSKVYVENTFRVKKGQLLVELDDRDNQVAREQAAANYAQSQAAVRAQSPNVGITATDQNTQVISRDYNVINNEAQVAQAEERYRSALADLRQAEAQEGNAIREEERYGMLVVKEEVTREQYDQRATERRTQAEVVASRRNSAEAAHKSVTQAEAQLEIAKQQARQARQDTPRQIQMQREMLAQRKASELAAKAQSDQSQLNLEYTRIYAPEDGIIGDKQVQVATQVAPGQELFALTQTNDIWITANFKETEIRRMHPGQGVTIYVDALSQKFQGYVEALPGGTGAVYSLLPPENATGNYVKVVQRLPVRIRINAGQDGAQRLAPGMSVEPKVWVNH</sequence>
<dbReference type="InterPro" id="IPR050739">
    <property type="entry name" value="MFP"/>
</dbReference>
<feature type="coiled-coil region" evidence="5">
    <location>
        <begin position="333"/>
        <end position="360"/>
    </location>
</feature>
<keyword evidence="10" id="KW-1185">Reference proteome</keyword>
<accession>E8X752</accession>
<dbReference type="Gene3D" id="2.40.50.100">
    <property type="match status" value="1"/>
</dbReference>
<evidence type="ECO:0000256" key="7">
    <source>
        <dbReference type="SAM" id="Phobius"/>
    </source>
</evidence>
<gene>
    <name evidence="9" type="ordered locus">AciX9_4333</name>
</gene>
<evidence type="ECO:0000313" key="10">
    <source>
        <dbReference type="Proteomes" id="UP000000343"/>
    </source>
</evidence>
<evidence type="ECO:0000256" key="2">
    <source>
        <dbReference type="ARBA" id="ARBA00022692"/>
    </source>
</evidence>
<feature type="compositionally biased region" description="Basic and acidic residues" evidence="6">
    <location>
        <begin position="103"/>
        <end position="134"/>
    </location>
</feature>
<protein>
    <submittedName>
        <fullName evidence="9">Secretion protein HlyD family protein</fullName>
    </submittedName>
</protein>
<dbReference type="PANTHER" id="PTHR30386">
    <property type="entry name" value="MEMBRANE FUSION SUBUNIT OF EMRAB-TOLC MULTIDRUG EFFLUX PUMP"/>
    <property type="match status" value="1"/>
</dbReference>
<evidence type="ECO:0000313" key="9">
    <source>
        <dbReference type="EMBL" id="ADW71286.1"/>
    </source>
</evidence>
<proteinExistence type="predicted"/>
<feature type="region of interest" description="Disordered" evidence="6">
    <location>
        <begin position="66"/>
        <end position="136"/>
    </location>
</feature>
<organism evidence="10">
    <name type="scientific">Granulicella tundricola (strain ATCC BAA-1859 / DSM 23138 / MP5ACTX9)</name>
    <dbReference type="NCBI Taxonomy" id="1198114"/>
    <lineage>
        <taxon>Bacteria</taxon>
        <taxon>Pseudomonadati</taxon>
        <taxon>Acidobacteriota</taxon>
        <taxon>Terriglobia</taxon>
        <taxon>Terriglobales</taxon>
        <taxon>Acidobacteriaceae</taxon>
        <taxon>Granulicella</taxon>
    </lineage>
</organism>
<dbReference type="PANTHER" id="PTHR30386:SF26">
    <property type="entry name" value="TRANSPORT PROTEIN COMB"/>
    <property type="match status" value="1"/>
</dbReference>
<evidence type="ECO:0000256" key="4">
    <source>
        <dbReference type="ARBA" id="ARBA00023136"/>
    </source>
</evidence>
<evidence type="ECO:0000256" key="1">
    <source>
        <dbReference type="ARBA" id="ARBA00004167"/>
    </source>
</evidence>
<feature type="region of interest" description="Disordered" evidence="6">
    <location>
        <begin position="1"/>
        <end position="43"/>
    </location>
</feature>
<dbReference type="KEGG" id="acm:AciX9_4333"/>
<dbReference type="GO" id="GO:0016020">
    <property type="term" value="C:membrane"/>
    <property type="evidence" value="ECO:0007669"/>
    <property type="project" value="UniProtKB-SubCell"/>
</dbReference>
<feature type="compositionally biased region" description="Basic and acidic residues" evidence="6">
    <location>
        <begin position="66"/>
        <end position="94"/>
    </location>
</feature>
<geneLocation type="plasmid" evidence="9 10">
    <name>pACIX903</name>
</geneLocation>
<dbReference type="PRINTS" id="PR01490">
    <property type="entry name" value="RTXTOXIND"/>
</dbReference>
<keyword evidence="3 7" id="KW-1133">Transmembrane helix</keyword>
<keyword evidence="9" id="KW-0614">Plasmid</keyword>
<dbReference type="Proteomes" id="UP000000343">
    <property type="component" value="Plasmid pACIX903"/>
</dbReference>
<dbReference type="InterPro" id="IPR058625">
    <property type="entry name" value="MdtA-like_BSH"/>
</dbReference>
<name>E8X752_GRATM</name>
<evidence type="ECO:0000256" key="3">
    <source>
        <dbReference type="ARBA" id="ARBA00022989"/>
    </source>
</evidence>
<keyword evidence="4 7" id="KW-0472">Membrane</keyword>
<evidence type="ECO:0000256" key="5">
    <source>
        <dbReference type="SAM" id="Coils"/>
    </source>
</evidence>
<evidence type="ECO:0000256" key="6">
    <source>
        <dbReference type="SAM" id="MobiDB-lite"/>
    </source>
</evidence>
<feature type="transmembrane region" description="Helical" evidence="7">
    <location>
        <begin position="143"/>
        <end position="166"/>
    </location>
</feature>
<dbReference type="EMBL" id="CP002483">
    <property type="protein sequence ID" value="ADW71286.1"/>
    <property type="molecule type" value="Genomic_DNA"/>
</dbReference>
<feature type="compositionally biased region" description="Low complexity" evidence="6">
    <location>
        <begin position="1"/>
        <end position="14"/>
    </location>
</feature>
<evidence type="ECO:0000259" key="8">
    <source>
        <dbReference type="Pfam" id="PF25917"/>
    </source>
</evidence>
<keyword evidence="5" id="KW-0175">Coiled coil</keyword>
<comment type="subcellular location">
    <subcellularLocation>
        <location evidence="1">Membrane</location>
        <topology evidence="1">Single-pass membrane protein</topology>
    </subcellularLocation>
</comment>
<dbReference type="SUPFAM" id="SSF111369">
    <property type="entry name" value="HlyD-like secretion proteins"/>
    <property type="match status" value="2"/>
</dbReference>
<dbReference type="AlphaFoldDB" id="E8X752"/>